<comment type="subcellular location">
    <subcellularLocation>
        <location evidence="1">Nucleus</location>
    </subcellularLocation>
</comment>
<protein>
    <submittedName>
        <fullName evidence="3">Uncharacterized protein</fullName>
    </submittedName>
</protein>
<comment type="caution">
    <text evidence="3">The sequence shown here is derived from an EMBL/GenBank/DDBJ whole genome shotgun (WGS) entry which is preliminary data.</text>
</comment>
<name>A0AAN8IIB8_TRICO</name>
<dbReference type="AlphaFoldDB" id="A0AAN8IIB8"/>
<evidence type="ECO:0000256" key="1">
    <source>
        <dbReference type="ARBA" id="ARBA00004123"/>
    </source>
</evidence>
<dbReference type="GO" id="GO:0003714">
    <property type="term" value="F:transcription corepressor activity"/>
    <property type="evidence" value="ECO:0007669"/>
    <property type="project" value="TreeGrafter"/>
</dbReference>
<proteinExistence type="predicted"/>
<dbReference type="Proteomes" id="UP001331761">
    <property type="component" value="Unassembled WGS sequence"/>
</dbReference>
<evidence type="ECO:0000256" key="2">
    <source>
        <dbReference type="ARBA" id="ARBA00023242"/>
    </source>
</evidence>
<organism evidence="3 4">
    <name type="scientific">Trichostrongylus colubriformis</name>
    <name type="common">Black scour worm</name>
    <dbReference type="NCBI Taxonomy" id="6319"/>
    <lineage>
        <taxon>Eukaryota</taxon>
        <taxon>Metazoa</taxon>
        <taxon>Ecdysozoa</taxon>
        <taxon>Nematoda</taxon>
        <taxon>Chromadorea</taxon>
        <taxon>Rhabditida</taxon>
        <taxon>Rhabditina</taxon>
        <taxon>Rhabditomorpha</taxon>
        <taxon>Strongyloidea</taxon>
        <taxon>Trichostrongylidae</taxon>
        <taxon>Trichostrongylus</taxon>
    </lineage>
</organism>
<sequence length="321" mass="35943">MRPTADVLNEFYDLVELDANKRFNAIGRLIIKSKSDSSTVNYCIERLVTGLSSPRGAARFGYSAALVVLLSEHHESWTVEKLFELADKKLDLHDKESGSANAIGRHMLACAIFQSKAYTENEAFLIEKELEVYRTYPVLGMSVIQVVAEIAVEMERKRFKSTAWTLLKSYLDSAITSSSVEFLYLALLLKDRFPSYISDSVSFIQKDGSCNFTANDLTFLLLTVKKCDSTALPLFLKALLVSARASGQFGDVYSNVVEKWCTSGDESKVLERIFDTAKLTLSIGDTAHEDVLAVFSPLLLKRIVQVARGKRNPQQRVLREK</sequence>
<feature type="non-terminal residue" evidence="3">
    <location>
        <position position="321"/>
    </location>
</feature>
<dbReference type="GO" id="GO:0005730">
    <property type="term" value="C:nucleolus"/>
    <property type="evidence" value="ECO:0007669"/>
    <property type="project" value="InterPro"/>
</dbReference>
<dbReference type="GO" id="GO:0003723">
    <property type="term" value="F:RNA binding"/>
    <property type="evidence" value="ECO:0007669"/>
    <property type="project" value="TreeGrafter"/>
</dbReference>
<dbReference type="Pfam" id="PF04931">
    <property type="entry name" value="DNA_pol_phi"/>
    <property type="match status" value="1"/>
</dbReference>
<dbReference type="InterPro" id="IPR007015">
    <property type="entry name" value="DNA_pol_V/MYBBP1A"/>
</dbReference>
<keyword evidence="2" id="KW-0539">Nucleus</keyword>
<evidence type="ECO:0000313" key="3">
    <source>
        <dbReference type="EMBL" id="KAK5974626.1"/>
    </source>
</evidence>
<gene>
    <name evidence="3" type="ORF">GCK32_006179</name>
</gene>
<dbReference type="EMBL" id="WIXE01014019">
    <property type="protein sequence ID" value="KAK5974626.1"/>
    <property type="molecule type" value="Genomic_DNA"/>
</dbReference>
<dbReference type="PANTHER" id="PTHR13213">
    <property type="entry name" value="MYB-BINDING PROTEIN 1A FAMILY MEMBER"/>
    <property type="match status" value="1"/>
</dbReference>
<accession>A0AAN8IIB8</accession>
<keyword evidence="4" id="KW-1185">Reference proteome</keyword>
<dbReference type="GO" id="GO:0043565">
    <property type="term" value="F:sequence-specific DNA binding"/>
    <property type="evidence" value="ECO:0007669"/>
    <property type="project" value="TreeGrafter"/>
</dbReference>
<dbReference type="PANTHER" id="PTHR13213:SF2">
    <property type="entry name" value="MYB-BINDING PROTEIN 1A"/>
    <property type="match status" value="1"/>
</dbReference>
<reference evidence="3 4" key="1">
    <citation type="submission" date="2019-10" db="EMBL/GenBank/DDBJ databases">
        <title>Assembly and Annotation for the nematode Trichostrongylus colubriformis.</title>
        <authorList>
            <person name="Martin J."/>
        </authorList>
    </citation>
    <scope>NUCLEOTIDE SEQUENCE [LARGE SCALE GENOMIC DNA]</scope>
    <source>
        <strain evidence="3">G859</strain>
        <tissue evidence="3">Whole worm</tissue>
    </source>
</reference>
<evidence type="ECO:0000313" key="4">
    <source>
        <dbReference type="Proteomes" id="UP001331761"/>
    </source>
</evidence>